<dbReference type="Pfam" id="PF06197">
    <property type="entry name" value="DUF998"/>
    <property type="match status" value="1"/>
</dbReference>
<dbReference type="Proteomes" id="UP000606172">
    <property type="component" value="Unassembled WGS sequence"/>
</dbReference>
<accession>A0A919RGQ0</accession>
<feature type="transmembrane region" description="Helical" evidence="1">
    <location>
        <begin position="183"/>
        <end position="199"/>
    </location>
</feature>
<evidence type="ECO:0008006" key="4">
    <source>
        <dbReference type="Google" id="ProtNLM"/>
    </source>
</evidence>
<gene>
    <name evidence="2" type="ORF">Ssi02_17400</name>
</gene>
<feature type="transmembrane region" description="Helical" evidence="1">
    <location>
        <begin position="50"/>
        <end position="71"/>
    </location>
</feature>
<organism evidence="2 3">
    <name type="scientific">Sinosporangium siamense</name>
    <dbReference type="NCBI Taxonomy" id="1367973"/>
    <lineage>
        <taxon>Bacteria</taxon>
        <taxon>Bacillati</taxon>
        <taxon>Actinomycetota</taxon>
        <taxon>Actinomycetes</taxon>
        <taxon>Streptosporangiales</taxon>
        <taxon>Streptosporangiaceae</taxon>
        <taxon>Sinosporangium</taxon>
    </lineage>
</organism>
<reference evidence="2" key="1">
    <citation type="submission" date="2021-01" db="EMBL/GenBank/DDBJ databases">
        <title>Whole genome shotgun sequence of Sinosporangium siamense NBRC 109515.</title>
        <authorList>
            <person name="Komaki H."/>
            <person name="Tamura T."/>
        </authorList>
    </citation>
    <scope>NUCLEOTIDE SEQUENCE</scope>
    <source>
        <strain evidence="2">NBRC 109515</strain>
    </source>
</reference>
<keyword evidence="1" id="KW-0472">Membrane</keyword>
<keyword evidence="3" id="KW-1185">Reference proteome</keyword>
<sequence length="217" mass="22737">MARSTGRALTTVGFTAIATGGVAMLTLHAGTDLSPLHNLISEYAFEAEGWLLEASLTLLGLGAVLFGLVAFRRGTDTPVALLVSLWGLCMFLVGLFPTDAPGLPLSFSGGVHRYAALVAFLAMPVAGLLIAYRYRDAPMAKGVRRLSVAALACLLLVVVPYIFRMVGIEVSNDDIPAGLTQRLVVITEVGVLALTGLWLRAGGTGVRPVECAVRDAA</sequence>
<evidence type="ECO:0000256" key="1">
    <source>
        <dbReference type="SAM" id="Phobius"/>
    </source>
</evidence>
<protein>
    <recommendedName>
        <fullName evidence="4">DUF998 domain-containing protein</fullName>
    </recommendedName>
</protein>
<evidence type="ECO:0000313" key="2">
    <source>
        <dbReference type="EMBL" id="GII91509.1"/>
    </source>
</evidence>
<dbReference type="InterPro" id="IPR009339">
    <property type="entry name" value="DUF998"/>
</dbReference>
<comment type="caution">
    <text evidence="2">The sequence shown here is derived from an EMBL/GenBank/DDBJ whole genome shotgun (WGS) entry which is preliminary data.</text>
</comment>
<evidence type="ECO:0000313" key="3">
    <source>
        <dbReference type="Proteomes" id="UP000606172"/>
    </source>
</evidence>
<dbReference type="AlphaFoldDB" id="A0A919RGQ0"/>
<keyword evidence="1" id="KW-0812">Transmembrane</keyword>
<keyword evidence="1" id="KW-1133">Transmembrane helix</keyword>
<feature type="transmembrane region" description="Helical" evidence="1">
    <location>
        <begin position="12"/>
        <end position="30"/>
    </location>
</feature>
<feature type="transmembrane region" description="Helical" evidence="1">
    <location>
        <begin position="146"/>
        <end position="163"/>
    </location>
</feature>
<feature type="transmembrane region" description="Helical" evidence="1">
    <location>
        <begin position="116"/>
        <end position="134"/>
    </location>
</feature>
<feature type="transmembrane region" description="Helical" evidence="1">
    <location>
        <begin position="78"/>
        <end position="96"/>
    </location>
</feature>
<proteinExistence type="predicted"/>
<name>A0A919RGQ0_9ACTN</name>
<dbReference type="EMBL" id="BOOW01000010">
    <property type="protein sequence ID" value="GII91509.1"/>
    <property type="molecule type" value="Genomic_DNA"/>
</dbReference>
<dbReference type="RefSeq" id="WP_204023099.1">
    <property type="nucleotide sequence ID" value="NZ_BOOW01000010.1"/>
</dbReference>